<name>A0AAN9QH70_CANGL</name>
<dbReference type="EMBL" id="JAYMYQ010000004">
    <property type="protein sequence ID" value="KAK7337415.1"/>
    <property type="molecule type" value="Genomic_DNA"/>
</dbReference>
<evidence type="ECO:0000313" key="2">
    <source>
        <dbReference type="Proteomes" id="UP001367508"/>
    </source>
</evidence>
<keyword evidence="2" id="KW-1185">Reference proteome</keyword>
<evidence type="ECO:0000313" key="1">
    <source>
        <dbReference type="EMBL" id="KAK7337415.1"/>
    </source>
</evidence>
<comment type="caution">
    <text evidence="1">The sequence shown here is derived from an EMBL/GenBank/DDBJ whole genome shotgun (WGS) entry which is preliminary data.</text>
</comment>
<gene>
    <name evidence="1" type="ORF">VNO77_17987</name>
</gene>
<sequence>MDEDQMNEELQSMNSEKDDPIQTLTSFWRHMPSIDSQTASYFVRELCNRLQVIENMIEPSPSSTTSSLILPGWIEEELGFLLGRRVLNAEV</sequence>
<reference evidence="1 2" key="1">
    <citation type="submission" date="2024-01" db="EMBL/GenBank/DDBJ databases">
        <title>The genomes of 5 underutilized Papilionoideae crops provide insights into root nodulation and disease resistanc.</title>
        <authorList>
            <person name="Jiang F."/>
        </authorList>
    </citation>
    <scope>NUCLEOTIDE SEQUENCE [LARGE SCALE GENOMIC DNA]</scope>
    <source>
        <strain evidence="1">LVBAO_FW01</strain>
        <tissue evidence="1">Leaves</tissue>
    </source>
</reference>
<proteinExistence type="predicted"/>
<organism evidence="1 2">
    <name type="scientific">Canavalia gladiata</name>
    <name type="common">Sword bean</name>
    <name type="synonym">Dolichos gladiatus</name>
    <dbReference type="NCBI Taxonomy" id="3824"/>
    <lineage>
        <taxon>Eukaryota</taxon>
        <taxon>Viridiplantae</taxon>
        <taxon>Streptophyta</taxon>
        <taxon>Embryophyta</taxon>
        <taxon>Tracheophyta</taxon>
        <taxon>Spermatophyta</taxon>
        <taxon>Magnoliopsida</taxon>
        <taxon>eudicotyledons</taxon>
        <taxon>Gunneridae</taxon>
        <taxon>Pentapetalae</taxon>
        <taxon>rosids</taxon>
        <taxon>fabids</taxon>
        <taxon>Fabales</taxon>
        <taxon>Fabaceae</taxon>
        <taxon>Papilionoideae</taxon>
        <taxon>50 kb inversion clade</taxon>
        <taxon>NPAAA clade</taxon>
        <taxon>indigoferoid/millettioid clade</taxon>
        <taxon>Phaseoleae</taxon>
        <taxon>Canavalia</taxon>
    </lineage>
</organism>
<dbReference type="Proteomes" id="UP001367508">
    <property type="component" value="Unassembled WGS sequence"/>
</dbReference>
<accession>A0AAN9QH70</accession>
<protein>
    <submittedName>
        <fullName evidence="1">Uncharacterized protein</fullName>
    </submittedName>
</protein>
<dbReference type="AlphaFoldDB" id="A0AAN9QH70"/>